<protein>
    <submittedName>
        <fullName evidence="3">D-alanyl-D-alanine carboxypeptidase</fullName>
        <ecNumber evidence="3">3.4.16.4</ecNumber>
    </submittedName>
</protein>
<dbReference type="MEROPS" id="S13.003"/>
<keyword evidence="2 3" id="KW-0378">Hydrolase</keyword>
<dbReference type="PANTHER" id="PTHR30023">
    <property type="entry name" value="D-ALANYL-D-ALANINE CARBOXYPEPTIDASE"/>
    <property type="match status" value="1"/>
</dbReference>
<dbReference type="AlphaFoldDB" id="M1WYU4"/>
<dbReference type="PANTHER" id="PTHR30023:SF0">
    <property type="entry name" value="PENICILLIN-SENSITIVE CARBOXYPEPTIDASE A"/>
    <property type="match status" value="1"/>
</dbReference>
<evidence type="ECO:0000313" key="3">
    <source>
        <dbReference type="EMBL" id="CCH67057.1"/>
    </source>
</evidence>
<dbReference type="STRING" id="1165094.RINTHH_9020"/>
<dbReference type="GO" id="GO:0000270">
    <property type="term" value="P:peptidoglycan metabolic process"/>
    <property type="evidence" value="ECO:0007669"/>
    <property type="project" value="TreeGrafter"/>
</dbReference>
<dbReference type="OrthoDB" id="9802627at2"/>
<dbReference type="PRINTS" id="PR00922">
    <property type="entry name" value="DADACBPTASE3"/>
</dbReference>
<proteinExistence type="inferred from homology"/>
<keyword evidence="3" id="KW-0645">Protease</keyword>
<evidence type="ECO:0000313" key="4">
    <source>
        <dbReference type="Proteomes" id="UP000053051"/>
    </source>
</evidence>
<sequence length="441" mass="48675">MLELLLSGLLKVWLDTAGVKVQPLEILEYLTWQSNLGRVVFNDPNPVAKNIVKQYLQSLVNRKLIDKSLIRNQGIWIQSGPMLMANNEGKTPMPAASLTKIATSLVAFETFGPDYQFETFISTTGRIKNGILIGDLIVQGSGDPLFVWEEAIAIGNSLNRMGIKQVKGNLNIVGDFTMNFQRNPILAGQLFKKALNSSNWNRNIFLQYSSMIKGTLKPKVDITGEVKAQSQVKPGTNVLIRHQSLPMKRLITEMNTFSNNDMAHMLAEAVGGIDTLSTKAAQLAKVPISEILLINGSGLGLENRISPRATCAILMALQKQALRHNLNLADLFPIAGVDKRGTILFTKNLPKATVVKTGTLNTVSALAGVLPTRDRGLVWFAIINRGYRIAAFRSKQGKLLTSLIKQLNFPQKVPYAITRHEKTNSELQFGAKNRNQIIYEG</sequence>
<organism evidence="3 4">
    <name type="scientific">Richelia intracellularis HH01</name>
    <dbReference type="NCBI Taxonomy" id="1165094"/>
    <lineage>
        <taxon>Bacteria</taxon>
        <taxon>Bacillati</taxon>
        <taxon>Cyanobacteriota</taxon>
        <taxon>Cyanophyceae</taxon>
        <taxon>Nostocales</taxon>
        <taxon>Nostocaceae</taxon>
        <taxon>Richelia</taxon>
    </lineage>
</organism>
<dbReference type="EMBL" id="CAIY01000033">
    <property type="protein sequence ID" value="CCH67057.1"/>
    <property type="molecule type" value="Genomic_DNA"/>
</dbReference>
<dbReference type="EC" id="3.4.16.4" evidence="3"/>
<dbReference type="Pfam" id="PF02113">
    <property type="entry name" value="Peptidase_S13"/>
    <property type="match status" value="2"/>
</dbReference>
<name>M1WYU4_9NOST</name>
<dbReference type="Gene3D" id="3.50.80.20">
    <property type="entry name" value="D-Ala-D-Ala carboxypeptidase C, peptidase S13"/>
    <property type="match status" value="1"/>
</dbReference>
<dbReference type="RefSeq" id="WP_008233185.1">
    <property type="nucleotide sequence ID" value="NZ_CAIY01000033.1"/>
</dbReference>
<keyword evidence="4" id="KW-1185">Reference proteome</keyword>
<comment type="caution">
    <text evidence="3">The sequence shown here is derived from an EMBL/GenBank/DDBJ whole genome shotgun (WGS) entry which is preliminary data.</text>
</comment>
<dbReference type="GO" id="GO:0006508">
    <property type="term" value="P:proteolysis"/>
    <property type="evidence" value="ECO:0007669"/>
    <property type="project" value="InterPro"/>
</dbReference>
<reference evidence="3 4" key="1">
    <citation type="submission" date="2012-05" db="EMBL/GenBank/DDBJ databases">
        <authorList>
            <person name="Hilton J."/>
        </authorList>
    </citation>
    <scope>NUCLEOTIDE SEQUENCE [LARGE SCALE GENOMIC DNA]</scope>
    <source>
        <strain evidence="3 4">HH01</strain>
    </source>
</reference>
<gene>
    <name evidence="3" type="ORF">RINTHH_9020</name>
</gene>
<dbReference type="GO" id="GO:0009002">
    <property type="term" value="F:serine-type D-Ala-D-Ala carboxypeptidase activity"/>
    <property type="evidence" value="ECO:0007669"/>
    <property type="project" value="UniProtKB-EC"/>
</dbReference>
<dbReference type="Gene3D" id="3.40.710.10">
    <property type="entry name" value="DD-peptidase/beta-lactamase superfamily"/>
    <property type="match status" value="1"/>
</dbReference>
<dbReference type="InterPro" id="IPR000667">
    <property type="entry name" value="Peptidase_S13"/>
</dbReference>
<dbReference type="InterPro" id="IPR012338">
    <property type="entry name" value="Beta-lactam/transpept-like"/>
</dbReference>
<comment type="similarity">
    <text evidence="1">Belongs to the peptidase S13 family.</text>
</comment>
<accession>M1WYU4</accession>
<evidence type="ECO:0000256" key="2">
    <source>
        <dbReference type="ARBA" id="ARBA00022801"/>
    </source>
</evidence>
<dbReference type="SUPFAM" id="SSF56601">
    <property type="entry name" value="beta-lactamase/transpeptidase-like"/>
    <property type="match status" value="1"/>
</dbReference>
<evidence type="ECO:0000256" key="1">
    <source>
        <dbReference type="ARBA" id="ARBA00006096"/>
    </source>
</evidence>
<keyword evidence="3" id="KW-0121">Carboxypeptidase</keyword>
<reference evidence="4" key="2">
    <citation type="submission" date="2016-01" db="EMBL/GenBank/DDBJ databases">
        <title>Diatom-associated endosymboitic cyanobacterium lacks core nitrogen metabolism enzymes.</title>
        <authorList>
            <person name="Hilton J.A."/>
            <person name="Foster R.A."/>
            <person name="Tripp H.J."/>
            <person name="Carter B.J."/>
            <person name="Zehr J.P."/>
            <person name="Villareal T.A."/>
        </authorList>
    </citation>
    <scope>NUCLEOTIDE SEQUENCE [LARGE SCALE GENOMIC DNA]</scope>
    <source>
        <strain evidence="4">HH01</strain>
    </source>
</reference>
<dbReference type="Proteomes" id="UP000053051">
    <property type="component" value="Unassembled WGS sequence"/>
</dbReference>